<comment type="function">
    <text evidence="3">Component of the exocyst complex.</text>
</comment>
<sequence>MDSSNSIETLAAARDVLRSGIENSRSIGIELERASSRLGEMARRLSIRPPRISPSWRCYSALAVEDRVNCGIQPAAAALKALKTVRGLEVRVASASGSGDLTAYLSLVKSLEQALKFLENNSRLAIQWLQGVAEFLEENGLASDRLVSNVKRSLIILRWLERAGERSHLNGGAMDAAFVKMEDEFERLLEAKFAPLGPESSDGYENIHNEAAIMLLQALVERLSSNRRLEKCLNTYVAVRSRKAISSLQPLDLNYLNEPLEEEEEEDDDNNQTSVEAWIRRWSEDLKFAVKGVLRHEHKLCVRVFEGQPTAVATGCFVEVANRSGISQFIRFGRKVTEGRKSPGKLLSLLEVFSALDDLRPEFTVLFGGVAGATCEKIQAQTRELVKRVVEGSWDIFWELSYQVELRRSSPPPSDGSIPRLVSFVTDYCNLLLEETYRPTLIKTMEIYLSWKRESYHPELLVNQIYSILKEVELNLDVWAKGYGPDNRPLSWLFMMNNHGHFGSLRGSKLGDMMGESWVAAHEQYRDYYGALYANDTRYHARSIALIMD</sequence>
<reference evidence="5 6" key="1">
    <citation type="journal article" date="2023" name="Hortic Res">
        <title>Pangenome of water caltrop reveals structural variations and asymmetric subgenome divergence after allopolyploidization.</title>
        <authorList>
            <person name="Zhang X."/>
            <person name="Chen Y."/>
            <person name="Wang L."/>
            <person name="Yuan Y."/>
            <person name="Fang M."/>
            <person name="Shi L."/>
            <person name="Lu R."/>
            <person name="Comes H.P."/>
            <person name="Ma Y."/>
            <person name="Chen Y."/>
            <person name="Huang G."/>
            <person name="Zhou Y."/>
            <person name="Zheng Z."/>
            <person name="Qiu Y."/>
        </authorList>
    </citation>
    <scope>NUCLEOTIDE SEQUENCE [LARGE SCALE GENOMIC DNA]</scope>
    <source>
        <strain evidence="5">F231</strain>
    </source>
</reference>
<dbReference type="InterPro" id="IPR004140">
    <property type="entry name" value="Exo70"/>
</dbReference>
<keyword evidence="3" id="KW-0653">Protein transport</keyword>
<feature type="domain" description="Exocyst complex subunit Exo70 C-terminal" evidence="4">
    <location>
        <begin position="281"/>
        <end position="535"/>
    </location>
</feature>
<keyword evidence="2 3" id="KW-0813">Transport</keyword>
<dbReference type="Pfam" id="PF03081">
    <property type="entry name" value="Exo70_C"/>
    <property type="match status" value="1"/>
</dbReference>
<dbReference type="GO" id="GO:0015031">
    <property type="term" value="P:protein transport"/>
    <property type="evidence" value="ECO:0007669"/>
    <property type="project" value="UniProtKB-KW"/>
</dbReference>
<dbReference type="Proteomes" id="UP001346149">
    <property type="component" value="Unassembled WGS sequence"/>
</dbReference>
<dbReference type="InterPro" id="IPR046364">
    <property type="entry name" value="Exo70_C"/>
</dbReference>
<dbReference type="GO" id="GO:0006887">
    <property type="term" value="P:exocytosis"/>
    <property type="evidence" value="ECO:0007669"/>
    <property type="project" value="UniProtKB-KW"/>
</dbReference>
<dbReference type="PANTHER" id="PTHR12542">
    <property type="entry name" value="EXOCYST COMPLEX PROTEIN EXO70"/>
    <property type="match status" value="1"/>
</dbReference>
<evidence type="ECO:0000313" key="5">
    <source>
        <dbReference type="EMBL" id="KAK4774274.1"/>
    </source>
</evidence>
<name>A0AAN7QPN3_TRANT</name>
<dbReference type="GO" id="GO:0000145">
    <property type="term" value="C:exocyst"/>
    <property type="evidence" value="ECO:0007669"/>
    <property type="project" value="InterPro"/>
</dbReference>
<protein>
    <recommendedName>
        <fullName evidence="3">Exocyst subunit Exo70 family protein</fullName>
    </recommendedName>
</protein>
<dbReference type="Pfam" id="PF20669">
    <property type="entry name" value="Exo70_N"/>
    <property type="match status" value="1"/>
</dbReference>
<evidence type="ECO:0000313" key="6">
    <source>
        <dbReference type="Proteomes" id="UP001346149"/>
    </source>
</evidence>
<keyword evidence="6" id="KW-1185">Reference proteome</keyword>
<evidence type="ECO:0000256" key="1">
    <source>
        <dbReference type="ARBA" id="ARBA00006756"/>
    </source>
</evidence>
<dbReference type="PANTHER" id="PTHR12542:SF95">
    <property type="entry name" value="EXOCYST SUBUNIT EXO70 FAMILY PROTEIN"/>
    <property type="match status" value="1"/>
</dbReference>
<evidence type="ECO:0000259" key="4">
    <source>
        <dbReference type="Pfam" id="PF03081"/>
    </source>
</evidence>
<comment type="caution">
    <text evidence="5">The sequence shown here is derived from an EMBL/GenBank/DDBJ whole genome shotgun (WGS) entry which is preliminary data.</text>
</comment>
<dbReference type="GO" id="GO:0005546">
    <property type="term" value="F:phosphatidylinositol-4,5-bisphosphate binding"/>
    <property type="evidence" value="ECO:0007669"/>
    <property type="project" value="InterPro"/>
</dbReference>
<dbReference type="EMBL" id="JAXQNO010000019">
    <property type="protein sequence ID" value="KAK4774274.1"/>
    <property type="molecule type" value="Genomic_DNA"/>
</dbReference>
<proteinExistence type="inferred from homology"/>
<dbReference type="InterPro" id="IPR016159">
    <property type="entry name" value="Cullin_repeat-like_dom_sf"/>
</dbReference>
<dbReference type="Gene3D" id="1.20.1280.170">
    <property type="entry name" value="Exocyst complex component Exo70"/>
    <property type="match status" value="1"/>
</dbReference>
<dbReference type="AlphaFoldDB" id="A0AAN7QPN3"/>
<gene>
    <name evidence="5" type="ORF">SAY86_009209</name>
</gene>
<dbReference type="SUPFAM" id="SSF74788">
    <property type="entry name" value="Cullin repeat-like"/>
    <property type="match status" value="1"/>
</dbReference>
<comment type="similarity">
    <text evidence="1 3">Belongs to the EXO70 family.</text>
</comment>
<keyword evidence="3" id="KW-0268">Exocytosis</keyword>
<accession>A0AAN7QPN3</accession>
<organism evidence="5 6">
    <name type="scientific">Trapa natans</name>
    <name type="common">Water chestnut</name>
    <dbReference type="NCBI Taxonomy" id="22666"/>
    <lineage>
        <taxon>Eukaryota</taxon>
        <taxon>Viridiplantae</taxon>
        <taxon>Streptophyta</taxon>
        <taxon>Embryophyta</taxon>
        <taxon>Tracheophyta</taxon>
        <taxon>Spermatophyta</taxon>
        <taxon>Magnoliopsida</taxon>
        <taxon>eudicotyledons</taxon>
        <taxon>Gunneridae</taxon>
        <taxon>Pentapetalae</taxon>
        <taxon>rosids</taxon>
        <taxon>malvids</taxon>
        <taxon>Myrtales</taxon>
        <taxon>Lythraceae</taxon>
        <taxon>Trapa</taxon>
    </lineage>
</organism>
<evidence type="ECO:0000256" key="3">
    <source>
        <dbReference type="RuleBase" id="RU365026"/>
    </source>
</evidence>
<evidence type="ECO:0000256" key="2">
    <source>
        <dbReference type="ARBA" id="ARBA00022448"/>
    </source>
</evidence>